<evidence type="ECO:0000313" key="41">
    <source>
        <dbReference type="Proteomes" id="UP000265100"/>
    </source>
</evidence>
<evidence type="ECO:0000256" key="13">
    <source>
        <dbReference type="ARBA" id="ARBA00022599"/>
    </source>
</evidence>
<dbReference type="SMART" id="SM00302">
    <property type="entry name" value="GED"/>
    <property type="match status" value="1"/>
</dbReference>
<comment type="similarity">
    <text evidence="36">Belongs to the TRAFAC class dynamin-like GTPase superfamily. Dynamin/Fzo/YdjA family.</text>
</comment>
<dbReference type="InterPro" id="IPR000375">
    <property type="entry name" value="Dynamin_stalk"/>
</dbReference>
<evidence type="ECO:0000256" key="36">
    <source>
        <dbReference type="RuleBase" id="RU003932"/>
    </source>
</evidence>
<dbReference type="Ensembl" id="ENSACLT00000047160.1">
    <property type="protein sequence ID" value="ENSACLP00000056661.1"/>
    <property type="gene ID" value="ENSACLG00000024193.2"/>
</dbReference>
<dbReference type="GeneTree" id="ENSGT00940000155764"/>
<evidence type="ECO:0000256" key="24">
    <source>
        <dbReference type="ARBA" id="ARBA00023175"/>
    </source>
</evidence>
<dbReference type="FunFam" id="2.30.29.30:FF:000010">
    <property type="entry name" value="dynamin-1 isoform X2"/>
    <property type="match status" value="1"/>
</dbReference>
<evidence type="ECO:0000256" key="28">
    <source>
        <dbReference type="ARBA" id="ARBA00023329"/>
    </source>
</evidence>
<dbReference type="InterPro" id="IPR001401">
    <property type="entry name" value="Dynamin_GTPase"/>
</dbReference>
<evidence type="ECO:0000256" key="12">
    <source>
        <dbReference type="ARBA" id="ARBA00022583"/>
    </source>
</evidence>
<feature type="domain" description="GED" evidence="38">
    <location>
        <begin position="651"/>
        <end position="742"/>
    </location>
</feature>
<evidence type="ECO:0000256" key="21">
    <source>
        <dbReference type="ARBA" id="ARBA00023018"/>
    </source>
</evidence>
<dbReference type="Gene3D" id="1.20.120.1240">
    <property type="entry name" value="Dynamin, middle domain"/>
    <property type="match status" value="2"/>
</dbReference>
<dbReference type="Pfam" id="PF01031">
    <property type="entry name" value="Dynamin_M"/>
    <property type="match status" value="1"/>
</dbReference>
<dbReference type="GO" id="GO:0031623">
    <property type="term" value="P:receptor internalization"/>
    <property type="evidence" value="ECO:0007669"/>
    <property type="project" value="TreeGrafter"/>
</dbReference>
<dbReference type="GO" id="GO:0043005">
    <property type="term" value="C:neuron projection"/>
    <property type="evidence" value="ECO:0007669"/>
    <property type="project" value="UniProtKB-KW"/>
</dbReference>
<evidence type="ECO:0000256" key="1">
    <source>
        <dbReference type="ARBA" id="ARBA00004114"/>
    </source>
</evidence>
<keyword evidence="24" id="KW-0505">Motor protein</keyword>
<keyword evidence="12" id="KW-0254">Endocytosis</keyword>
<dbReference type="GO" id="GO:0002102">
    <property type="term" value="C:podosome"/>
    <property type="evidence" value="ECO:0007669"/>
    <property type="project" value="UniProtKB-SubCell"/>
</dbReference>
<keyword evidence="20" id="KW-0007">Acetylation</keyword>
<evidence type="ECO:0000256" key="31">
    <source>
        <dbReference type="ARBA" id="ARBA00034105"/>
    </source>
</evidence>
<dbReference type="GO" id="GO:0001931">
    <property type="term" value="C:uropod"/>
    <property type="evidence" value="ECO:0007669"/>
    <property type="project" value="UniProtKB-SubCell"/>
</dbReference>
<evidence type="ECO:0000256" key="26">
    <source>
        <dbReference type="ARBA" id="ARBA00023212"/>
    </source>
</evidence>
<dbReference type="FunFam" id="3.40.50.300:FF:000045">
    <property type="entry name" value="dynamin-1 isoform X2"/>
    <property type="match status" value="1"/>
</dbReference>
<evidence type="ECO:0000256" key="20">
    <source>
        <dbReference type="ARBA" id="ARBA00022990"/>
    </source>
</evidence>
<evidence type="ECO:0000256" key="11">
    <source>
        <dbReference type="ARBA" id="ARBA00022553"/>
    </source>
</evidence>
<evidence type="ECO:0000256" key="6">
    <source>
        <dbReference type="ARBA" id="ARBA00004231"/>
    </source>
</evidence>
<dbReference type="PANTHER" id="PTHR11566:SF23">
    <property type="entry name" value="DYNAMIN-2"/>
    <property type="match status" value="1"/>
</dbReference>
<accession>A0AAX7TSW4</accession>
<dbReference type="InterPro" id="IPR020850">
    <property type="entry name" value="GED_dom"/>
</dbReference>
<dbReference type="GO" id="GO:0001891">
    <property type="term" value="C:phagocytic cup"/>
    <property type="evidence" value="ECO:0007669"/>
    <property type="project" value="UniProtKB-SubCell"/>
</dbReference>
<dbReference type="PANTHER" id="PTHR11566">
    <property type="entry name" value="DYNAMIN"/>
    <property type="match status" value="1"/>
</dbReference>
<proteinExistence type="inferred from homology"/>
<comment type="catalytic activity">
    <reaction evidence="33">
        <text>GTP + H2O = GDP + phosphate + H(+)</text>
        <dbReference type="Rhea" id="RHEA:19669"/>
        <dbReference type="ChEBI" id="CHEBI:15377"/>
        <dbReference type="ChEBI" id="CHEBI:15378"/>
        <dbReference type="ChEBI" id="CHEBI:37565"/>
        <dbReference type="ChEBI" id="CHEBI:43474"/>
        <dbReference type="ChEBI" id="CHEBI:58189"/>
        <dbReference type="EC" id="3.6.5.5"/>
    </reaction>
    <physiologicalReaction direction="left-to-right" evidence="33">
        <dbReference type="Rhea" id="RHEA:19670"/>
    </physiologicalReaction>
</comment>
<evidence type="ECO:0000256" key="27">
    <source>
        <dbReference type="ARBA" id="ARBA00023273"/>
    </source>
</evidence>
<dbReference type="PRINTS" id="PR00195">
    <property type="entry name" value="DYNAMIN"/>
</dbReference>
<evidence type="ECO:0000259" key="39">
    <source>
        <dbReference type="PROSITE" id="PS51718"/>
    </source>
</evidence>
<evidence type="ECO:0000256" key="3">
    <source>
        <dbReference type="ARBA" id="ARBA00004172"/>
    </source>
</evidence>
<evidence type="ECO:0000259" key="38">
    <source>
        <dbReference type="PROSITE" id="PS51388"/>
    </source>
</evidence>
<dbReference type="GO" id="GO:0005874">
    <property type="term" value="C:microtubule"/>
    <property type="evidence" value="ECO:0007669"/>
    <property type="project" value="UniProtKB-KW"/>
</dbReference>
<keyword evidence="14" id="KW-0493">Microtubule</keyword>
<dbReference type="FunFam" id="1.20.120.1240:FF:000019">
    <property type="entry name" value="Dynamin 2"/>
    <property type="match status" value="1"/>
</dbReference>
<dbReference type="InterPro" id="IPR027417">
    <property type="entry name" value="P-loop_NTPase"/>
</dbReference>
<evidence type="ECO:0000256" key="17">
    <source>
        <dbReference type="ARBA" id="ARBA00022801"/>
    </source>
</evidence>
<keyword evidence="13" id="KW-0771">Synaptosome</keyword>
<feature type="domain" description="PH" evidence="37">
    <location>
        <begin position="517"/>
        <end position="622"/>
    </location>
</feature>
<evidence type="ECO:0000256" key="19">
    <source>
        <dbReference type="ARBA" id="ARBA00022949"/>
    </source>
</evidence>
<dbReference type="CDD" id="cd08771">
    <property type="entry name" value="DLP_1"/>
    <property type="match status" value="1"/>
</dbReference>
<evidence type="ECO:0000256" key="5">
    <source>
        <dbReference type="ARBA" id="ARBA00004214"/>
    </source>
</evidence>
<dbReference type="FunFam" id="1.20.120.1240:FF:000014">
    <property type="entry name" value="Dynamin 2b"/>
    <property type="match status" value="1"/>
</dbReference>
<keyword evidence="15 36" id="KW-0547">Nucleotide-binding</keyword>
<dbReference type="SUPFAM" id="SSF52540">
    <property type="entry name" value="P-loop containing nucleoside triphosphate hydrolases"/>
    <property type="match status" value="1"/>
</dbReference>
<protein>
    <recommendedName>
        <fullName evidence="35">Dynamin-2</fullName>
        <ecNumber evidence="8">3.6.5.5</ecNumber>
    </recommendedName>
    <alternativeName>
        <fullName evidence="9">Interferon-induced GTP-binding protein Mx</fullName>
    </alternativeName>
    <alternativeName>
        <fullName evidence="29">Interferon-inducible Mx protein</fullName>
    </alternativeName>
</protein>
<evidence type="ECO:0000256" key="32">
    <source>
        <dbReference type="ARBA" id="ARBA00046301"/>
    </source>
</evidence>
<dbReference type="InterPro" id="IPR030381">
    <property type="entry name" value="G_DYNAMIN_dom"/>
</dbReference>
<evidence type="ECO:0000313" key="40">
    <source>
        <dbReference type="Ensembl" id="ENSACLP00000056661.1"/>
    </source>
</evidence>
<keyword evidence="10" id="KW-0963">Cytoplasm</keyword>
<dbReference type="GO" id="GO:0005814">
    <property type="term" value="C:centriole"/>
    <property type="evidence" value="ECO:0007669"/>
    <property type="project" value="UniProtKB-SubCell"/>
</dbReference>
<evidence type="ECO:0000256" key="18">
    <source>
        <dbReference type="ARBA" id="ARBA00022907"/>
    </source>
</evidence>
<evidence type="ECO:0000256" key="7">
    <source>
        <dbReference type="ARBA" id="ARBA00004600"/>
    </source>
</evidence>
<evidence type="ECO:0000256" key="33">
    <source>
        <dbReference type="ARBA" id="ARBA00050873"/>
    </source>
</evidence>
<dbReference type="CDD" id="cd01256">
    <property type="entry name" value="PH_dynamin"/>
    <property type="match status" value="1"/>
</dbReference>
<keyword evidence="17" id="KW-0378">Hydrolase</keyword>
<keyword evidence="19" id="KW-0965">Cell junction</keyword>
<dbReference type="GO" id="GO:0003924">
    <property type="term" value="F:GTPase activity"/>
    <property type="evidence" value="ECO:0007669"/>
    <property type="project" value="InterPro"/>
</dbReference>
<dbReference type="Pfam" id="PF00169">
    <property type="entry name" value="PH"/>
    <property type="match status" value="1"/>
</dbReference>
<comment type="subcellular location">
    <subcellularLocation>
        <location evidence="6">Cell projection</location>
        <location evidence="6">Phagocytic cup</location>
    </subcellularLocation>
    <subcellularLocation>
        <location evidence="4">Cell projection</location>
        <location evidence="4">Podosome</location>
    </subcellularLocation>
    <subcellularLocation>
        <location evidence="34">Cell projection</location>
        <location evidence="34">Uropodium</location>
    </subcellularLocation>
    <subcellularLocation>
        <location evidence="1">Cytoplasm</location>
        <location evidence="1">Cytoskeleton</location>
        <location evidence="1">Microtubule organizing center</location>
        <location evidence="1">Centrosome</location>
        <location evidence="1">Centriole</location>
    </subcellularLocation>
    <subcellularLocation>
        <location evidence="2">Cytoplasmic vesicle</location>
        <location evidence="2">Clathrin-coated vesicle</location>
    </subcellularLocation>
    <subcellularLocation>
        <location evidence="32">Cytoplasmic vesicle</location>
        <location evidence="32">Phagosome membrane</location>
        <topology evidence="32">Peripheral membrane protein</topology>
    </subcellularLocation>
    <subcellularLocation>
        <location evidence="7">Membrane</location>
        <location evidence="7">Clathrin-coated pit</location>
    </subcellularLocation>
    <subcellularLocation>
        <location evidence="5">Midbody</location>
    </subcellularLocation>
    <subcellularLocation>
        <location evidence="31">Postsynaptic density</location>
    </subcellularLocation>
    <subcellularLocation>
        <location evidence="3">Recycling endosome</location>
    </subcellularLocation>
    <subcellularLocation>
        <location evidence="30">Synapse</location>
        <location evidence="30">Synaptosome</location>
    </subcellularLocation>
</comment>
<feature type="domain" description="Dynamin-type G" evidence="39">
    <location>
        <begin position="28"/>
        <end position="295"/>
    </location>
</feature>
<evidence type="ECO:0000256" key="14">
    <source>
        <dbReference type="ARBA" id="ARBA00022701"/>
    </source>
</evidence>
<dbReference type="GO" id="GO:0055037">
    <property type="term" value="C:recycling endosome"/>
    <property type="evidence" value="ECO:0007669"/>
    <property type="project" value="UniProtKB-SubCell"/>
</dbReference>
<dbReference type="SMART" id="SM00233">
    <property type="entry name" value="PH"/>
    <property type="match status" value="1"/>
</dbReference>
<dbReference type="InterPro" id="IPR003130">
    <property type="entry name" value="GED"/>
</dbReference>
<evidence type="ECO:0000256" key="9">
    <source>
        <dbReference type="ARBA" id="ARBA00015210"/>
    </source>
</evidence>
<keyword evidence="11" id="KW-0597">Phosphoprotein</keyword>
<keyword evidence="18" id="KW-0581">Phagocytosis</keyword>
<keyword evidence="22 36" id="KW-0342">GTP-binding</keyword>
<evidence type="ECO:0000256" key="2">
    <source>
        <dbReference type="ARBA" id="ARBA00004132"/>
    </source>
</evidence>
<evidence type="ECO:0000256" key="23">
    <source>
        <dbReference type="ARBA" id="ARBA00023136"/>
    </source>
</evidence>
<keyword evidence="21" id="KW-0770">Synapse</keyword>
<dbReference type="GO" id="GO:0006909">
    <property type="term" value="P:phagocytosis"/>
    <property type="evidence" value="ECO:0007669"/>
    <property type="project" value="UniProtKB-KW"/>
</dbReference>
<dbReference type="GO" id="GO:0016185">
    <property type="term" value="P:synaptic vesicle budding from presynaptic endocytic zone membrane"/>
    <property type="evidence" value="ECO:0007669"/>
    <property type="project" value="TreeGrafter"/>
</dbReference>
<evidence type="ECO:0000256" key="15">
    <source>
        <dbReference type="ARBA" id="ARBA00022741"/>
    </source>
</evidence>
<dbReference type="PROSITE" id="PS51718">
    <property type="entry name" value="G_DYNAMIN_2"/>
    <property type="match status" value="1"/>
</dbReference>
<evidence type="ECO:0000256" key="22">
    <source>
        <dbReference type="ARBA" id="ARBA00023134"/>
    </source>
</evidence>
<dbReference type="InterPro" id="IPR045063">
    <property type="entry name" value="Dynamin_N"/>
</dbReference>
<keyword evidence="26" id="KW-0206">Cytoskeleton</keyword>
<keyword evidence="25" id="KW-0168">Coated pit</keyword>
<organism evidence="40 41">
    <name type="scientific">Astatotilapia calliptera</name>
    <name type="common">Eastern happy</name>
    <name type="synonym">Chromis callipterus</name>
    <dbReference type="NCBI Taxonomy" id="8154"/>
    <lineage>
        <taxon>Eukaryota</taxon>
        <taxon>Metazoa</taxon>
        <taxon>Chordata</taxon>
        <taxon>Craniata</taxon>
        <taxon>Vertebrata</taxon>
        <taxon>Euteleostomi</taxon>
        <taxon>Actinopterygii</taxon>
        <taxon>Neopterygii</taxon>
        <taxon>Teleostei</taxon>
        <taxon>Neoteleostei</taxon>
        <taxon>Acanthomorphata</taxon>
        <taxon>Ovalentaria</taxon>
        <taxon>Cichlomorphae</taxon>
        <taxon>Cichliformes</taxon>
        <taxon>Cichlidae</taxon>
        <taxon>African cichlids</taxon>
        <taxon>Pseudocrenilabrinae</taxon>
        <taxon>Haplochromini</taxon>
        <taxon>Astatotilapia</taxon>
    </lineage>
</organism>
<reference evidence="40" key="2">
    <citation type="submission" date="2025-08" db="UniProtKB">
        <authorList>
            <consortium name="Ensembl"/>
        </authorList>
    </citation>
    <scope>IDENTIFICATION</scope>
</reference>
<evidence type="ECO:0000256" key="16">
    <source>
        <dbReference type="ARBA" id="ARBA00022753"/>
    </source>
</evidence>
<sequence>MGNRGMEDLIPLINKLQDAFSSIGQTCNLDLPQIAVVGGQSAGKSSVLENFVGRLDFLPRGSGIVTRRPLILQLVNSKAEYAEFLHCKGRKFVDFDEVRQEIEAETDRLTGSNKGISPIPINLRVYSPNVLNLTLIDLPGMTKVPVGDQPQDIEHQIRDMLLQFITKESCLILAVTPANTDLANSDALKIAKEVDPQGLRTIGVITKLDLMDEGTDARDILENKLLPLRRGYIGVVNRSQKDIDGKKDIRAALAAERKFFLSHPAYRHIAERMGTPHLQKSLNQQLTNHIRDTLPGLRSKLQSQLLSLEKEVEEYKNFRPDDPARKTKALLQMVQQFGVDFEKCIEGSGDQVDTSNLSGGAKINRIFHERFPFELVKMEFDEKELRKEISYAIKNIHGVRTGLFTPDLAFEAIVKKQIIKLKEPCLKCIDLVIQELINTVRQCTNKLTSYPRLREETERIVTTYIRERDSKTKDQVLLLIDIELSYINTNHEDFIGFANAQQRTAANATKKRAMPNQVIRRGWLTINISIMKGGSKEYWFVLTAESLSWYKDEEEKEKKYMLPLDNLKLRDVEKGFMSSKHVFAIFNTEQRNVYKDLRQIELACDTQEDVDSWKASFLRAGVYPEKDQTENEDAINSSDTVSMDPQLERQVETIRNLVDSYISIVNKSIRDLMPKTIMHLMINSAKDFIHSELLAYLYSAGDQGSLMEESAEQAQRRDEMLRMYHALKEALVIIGDISTTTISTPVPPPVDDTWIAKEQTRLDSFYYSRCPAEVS</sequence>
<reference evidence="40" key="1">
    <citation type="submission" date="2018-05" db="EMBL/GenBank/DDBJ databases">
        <authorList>
            <person name="Datahose"/>
        </authorList>
    </citation>
    <scope>NUCLEOTIDE SEQUENCE</scope>
</reference>
<dbReference type="Proteomes" id="UP000265100">
    <property type="component" value="Chromosome 6"/>
</dbReference>
<reference evidence="40" key="3">
    <citation type="submission" date="2025-09" db="UniProtKB">
        <authorList>
            <consortium name="Ensembl"/>
        </authorList>
    </citation>
    <scope>IDENTIFICATION</scope>
</reference>
<evidence type="ECO:0000256" key="34">
    <source>
        <dbReference type="ARBA" id="ARBA00060447"/>
    </source>
</evidence>
<dbReference type="GO" id="GO:0005525">
    <property type="term" value="F:GTP binding"/>
    <property type="evidence" value="ECO:0007669"/>
    <property type="project" value="UniProtKB-KW"/>
</dbReference>
<evidence type="ECO:0000256" key="8">
    <source>
        <dbReference type="ARBA" id="ARBA00011980"/>
    </source>
</evidence>
<dbReference type="GO" id="GO:0014069">
    <property type="term" value="C:postsynaptic density"/>
    <property type="evidence" value="ECO:0007669"/>
    <property type="project" value="UniProtKB-SubCell"/>
</dbReference>
<dbReference type="GO" id="GO:0098793">
    <property type="term" value="C:presynapse"/>
    <property type="evidence" value="ECO:0007669"/>
    <property type="project" value="GOC"/>
</dbReference>
<dbReference type="EC" id="3.6.5.5" evidence="8"/>
<evidence type="ECO:0000256" key="4">
    <source>
        <dbReference type="ARBA" id="ARBA00004188"/>
    </source>
</evidence>
<dbReference type="Pfam" id="PF00350">
    <property type="entry name" value="Dynamin_N"/>
    <property type="match status" value="1"/>
</dbReference>
<dbReference type="PROSITE" id="PS50003">
    <property type="entry name" value="PH_DOMAIN"/>
    <property type="match status" value="1"/>
</dbReference>
<dbReference type="GO" id="GO:0030670">
    <property type="term" value="C:phagocytic vesicle membrane"/>
    <property type="evidence" value="ECO:0007669"/>
    <property type="project" value="UniProtKB-SubCell"/>
</dbReference>
<dbReference type="InterPro" id="IPR022812">
    <property type="entry name" value="Dynamin"/>
</dbReference>
<keyword evidence="41" id="KW-1185">Reference proteome</keyword>
<evidence type="ECO:0000256" key="10">
    <source>
        <dbReference type="ARBA" id="ARBA00022490"/>
    </source>
</evidence>
<evidence type="ECO:0000256" key="29">
    <source>
        <dbReference type="ARBA" id="ARBA00031810"/>
    </source>
</evidence>
<dbReference type="GO" id="GO:0030136">
    <property type="term" value="C:clathrin-coated vesicle"/>
    <property type="evidence" value="ECO:0007669"/>
    <property type="project" value="UniProtKB-SubCell"/>
</dbReference>
<keyword evidence="23" id="KW-0472">Membrane</keyword>
<dbReference type="Pfam" id="PF02212">
    <property type="entry name" value="GED"/>
    <property type="match status" value="1"/>
</dbReference>
<dbReference type="PROSITE" id="PS00410">
    <property type="entry name" value="G_DYNAMIN_1"/>
    <property type="match status" value="1"/>
</dbReference>
<dbReference type="Gene3D" id="3.40.50.300">
    <property type="entry name" value="P-loop containing nucleotide triphosphate hydrolases"/>
    <property type="match status" value="1"/>
</dbReference>
<evidence type="ECO:0000259" key="37">
    <source>
        <dbReference type="PROSITE" id="PS50003"/>
    </source>
</evidence>
<dbReference type="GO" id="GO:0008017">
    <property type="term" value="F:microtubule binding"/>
    <property type="evidence" value="ECO:0007669"/>
    <property type="project" value="TreeGrafter"/>
</dbReference>
<dbReference type="AlphaFoldDB" id="A0AAX7TSW4"/>
<dbReference type="SUPFAM" id="SSF50729">
    <property type="entry name" value="PH domain-like"/>
    <property type="match status" value="1"/>
</dbReference>
<evidence type="ECO:0000256" key="30">
    <source>
        <dbReference type="ARBA" id="ARBA00034102"/>
    </source>
</evidence>
<keyword evidence="28" id="KW-0968">Cytoplasmic vesicle</keyword>
<dbReference type="InterPro" id="IPR001849">
    <property type="entry name" value="PH_domain"/>
</dbReference>
<dbReference type="SMART" id="SM00053">
    <property type="entry name" value="DYNc"/>
    <property type="match status" value="1"/>
</dbReference>
<keyword evidence="27" id="KW-0966">Cell projection</keyword>
<evidence type="ECO:0000256" key="25">
    <source>
        <dbReference type="ARBA" id="ARBA00023176"/>
    </source>
</evidence>
<keyword evidence="16" id="KW-0967">Endosome</keyword>
<dbReference type="InterPro" id="IPR019762">
    <property type="entry name" value="Dynamin_GTPase_CS"/>
</dbReference>
<evidence type="ECO:0000256" key="35">
    <source>
        <dbReference type="ARBA" id="ARBA00073712"/>
    </source>
</evidence>
<dbReference type="GO" id="GO:0030496">
    <property type="term" value="C:midbody"/>
    <property type="evidence" value="ECO:0007669"/>
    <property type="project" value="UniProtKB-SubCell"/>
</dbReference>
<name>A0AAX7TSW4_ASTCA</name>
<dbReference type="PROSITE" id="PS51388">
    <property type="entry name" value="GED"/>
    <property type="match status" value="1"/>
</dbReference>
<dbReference type="GO" id="GO:0005905">
    <property type="term" value="C:clathrin-coated pit"/>
    <property type="evidence" value="ECO:0007669"/>
    <property type="project" value="UniProtKB-SubCell"/>
</dbReference>